<feature type="domain" description="SecA family profile" evidence="13">
    <location>
        <begin position="6"/>
        <end position="619"/>
    </location>
</feature>
<dbReference type="OrthoDB" id="2486044at2"/>
<dbReference type="GO" id="GO:0031522">
    <property type="term" value="C:cell envelope Sec protein transport complex"/>
    <property type="evidence" value="ECO:0007669"/>
    <property type="project" value="TreeGrafter"/>
</dbReference>
<comment type="subunit">
    <text evidence="10">Monomer and homodimer. Part of the essential Sec protein translocation apparatus which comprises SecA, SecYEG and auxiliary proteins SecDF. Other proteins may also be involved.</text>
</comment>
<dbReference type="GO" id="GO:0005524">
    <property type="term" value="F:ATP binding"/>
    <property type="evidence" value="ECO:0007669"/>
    <property type="project" value="UniProtKB-UniRule"/>
</dbReference>
<dbReference type="InterPro" id="IPR001650">
    <property type="entry name" value="Helicase_C-like"/>
</dbReference>
<evidence type="ECO:0000256" key="6">
    <source>
        <dbReference type="ARBA" id="ARBA00022927"/>
    </source>
</evidence>
<keyword evidence="14" id="KW-0378">Hydrolase</keyword>
<evidence type="ECO:0000256" key="10">
    <source>
        <dbReference type="HAMAP-Rule" id="MF_01382"/>
    </source>
</evidence>
<dbReference type="GO" id="GO:0005886">
    <property type="term" value="C:plasma membrane"/>
    <property type="evidence" value="ECO:0007669"/>
    <property type="project" value="UniProtKB-SubCell"/>
</dbReference>
<name>A0A0J1BGG4_RHOIS</name>
<comment type="caution">
    <text evidence="14">The sequence shown here is derived from an EMBL/GenBank/DDBJ whole genome shotgun (WGS) entry which is preliminary data.</text>
</comment>
<keyword evidence="9 10" id="KW-0472">Membrane</keyword>
<evidence type="ECO:0000256" key="1">
    <source>
        <dbReference type="ARBA" id="ARBA00022448"/>
    </source>
</evidence>
<dbReference type="InterPro" id="IPR044722">
    <property type="entry name" value="SecA_SF2_C"/>
</dbReference>
<dbReference type="PANTHER" id="PTHR30612">
    <property type="entry name" value="SECA INNER MEMBRANE COMPONENT OF SEC PROTEIN SECRETION SYSTEM"/>
    <property type="match status" value="1"/>
</dbReference>
<dbReference type="SMART" id="SM00958">
    <property type="entry name" value="SecA_PP_bind"/>
    <property type="match status" value="1"/>
</dbReference>
<feature type="domain" description="Helicase C-terminal" evidence="12">
    <location>
        <begin position="460"/>
        <end position="649"/>
    </location>
</feature>
<dbReference type="HAMAP" id="MF_01382">
    <property type="entry name" value="SecA"/>
    <property type="match status" value="1"/>
</dbReference>
<dbReference type="GO" id="GO:0006605">
    <property type="term" value="P:protein targeting"/>
    <property type="evidence" value="ECO:0007669"/>
    <property type="project" value="UniProtKB-UniRule"/>
</dbReference>
<dbReference type="PROSITE" id="PS51196">
    <property type="entry name" value="SECA_MOTOR_DEAD"/>
    <property type="match status" value="1"/>
</dbReference>
<dbReference type="EC" id="7.4.2.8" evidence="10"/>
<dbReference type="InterPro" id="IPR027417">
    <property type="entry name" value="P-loop_NTPase"/>
</dbReference>
<dbReference type="Proteomes" id="UP000036367">
    <property type="component" value="Unassembled WGS sequence"/>
</dbReference>
<protein>
    <recommendedName>
        <fullName evidence="10">Protein translocase subunit SecA</fullName>
        <ecNumber evidence="10">7.4.2.8</ecNumber>
    </recommendedName>
</protein>
<dbReference type="PRINTS" id="PR00906">
    <property type="entry name" value="SECA"/>
</dbReference>
<comment type="subcellular location">
    <subcellularLocation>
        <location evidence="10">Cell membrane</location>
        <topology evidence="10">Peripheral membrane protein</topology>
        <orientation evidence="10">Cytoplasmic side</orientation>
    </subcellularLocation>
    <subcellularLocation>
        <location evidence="10">Cytoplasm</location>
    </subcellularLocation>
    <text evidence="10">Distribution is 50-50.</text>
</comment>
<dbReference type="RefSeq" id="WP_053061108.1">
    <property type="nucleotide sequence ID" value="NZ_LECT01000017.1"/>
</dbReference>
<keyword evidence="7 10" id="KW-1278">Translocase</keyword>
<feature type="binding site" evidence="10">
    <location>
        <position position="100"/>
    </location>
    <ligand>
        <name>ATP</name>
        <dbReference type="ChEBI" id="CHEBI:30616"/>
    </ligand>
</feature>
<evidence type="ECO:0000256" key="7">
    <source>
        <dbReference type="ARBA" id="ARBA00022967"/>
    </source>
</evidence>
<dbReference type="GO" id="GO:0065002">
    <property type="term" value="P:intracellular protein transmembrane transport"/>
    <property type="evidence" value="ECO:0007669"/>
    <property type="project" value="UniProtKB-UniRule"/>
</dbReference>
<accession>A0A0J1BGG4</accession>
<feature type="binding site" evidence="10">
    <location>
        <begin position="118"/>
        <end position="122"/>
    </location>
    <ligand>
        <name>ATP</name>
        <dbReference type="ChEBI" id="CHEBI:30616"/>
    </ligand>
</feature>
<keyword evidence="5 10" id="KW-0067">ATP-binding</keyword>
<dbReference type="Pfam" id="PF21090">
    <property type="entry name" value="P-loop_SecA"/>
    <property type="match status" value="2"/>
</dbReference>
<reference evidence="14" key="1">
    <citation type="submission" date="2015-05" db="EMBL/GenBank/DDBJ databases">
        <title>Permanent draft genome of Rhodopirellula islandicus K833.</title>
        <authorList>
            <person name="Kizina J."/>
            <person name="Richter M."/>
            <person name="Glockner F.O."/>
            <person name="Harder J."/>
        </authorList>
    </citation>
    <scope>NUCLEOTIDE SEQUENCE [LARGE SCALE GENOMIC DNA]</scope>
    <source>
        <strain evidence="14">K833</strain>
    </source>
</reference>
<dbReference type="SUPFAM" id="SSF81767">
    <property type="entry name" value="Pre-protein crosslinking domain of SecA"/>
    <property type="match status" value="1"/>
</dbReference>
<dbReference type="InterPro" id="IPR036670">
    <property type="entry name" value="SecA_X-link_sf"/>
</dbReference>
<evidence type="ECO:0000256" key="4">
    <source>
        <dbReference type="ARBA" id="ARBA00022741"/>
    </source>
</evidence>
<dbReference type="SUPFAM" id="SSF52540">
    <property type="entry name" value="P-loop containing nucleoside triphosphate hydrolases"/>
    <property type="match status" value="2"/>
</dbReference>
<keyword evidence="2 10" id="KW-1003">Cell membrane</keyword>
<dbReference type="Gene3D" id="3.90.1440.10">
    <property type="entry name" value="SecA, preprotein cross-linking domain"/>
    <property type="match status" value="1"/>
</dbReference>
<gene>
    <name evidence="10" type="primary">secA</name>
    <name evidence="14" type="ORF">RISK_002269</name>
</gene>
<keyword evidence="14" id="KW-0347">Helicase</keyword>
<evidence type="ECO:0000256" key="5">
    <source>
        <dbReference type="ARBA" id="ARBA00022840"/>
    </source>
</evidence>
<dbReference type="Pfam" id="PF07517">
    <property type="entry name" value="SecA_DEAD"/>
    <property type="match status" value="1"/>
</dbReference>
<keyword evidence="3 10" id="KW-0963">Cytoplasm</keyword>
<dbReference type="AlphaFoldDB" id="A0A0J1BGG4"/>
<evidence type="ECO:0000313" key="14">
    <source>
        <dbReference type="EMBL" id="KLU05637.1"/>
    </source>
</evidence>
<dbReference type="InterPro" id="IPR011130">
    <property type="entry name" value="SecA_preprotein_X-link_dom"/>
</dbReference>
<dbReference type="STRING" id="595434.RISK_002269"/>
<organism evidence="14 15">
    <name type="scientific">Rhodopirellula islandica</name>
    <dbReference type="NCBI Taxonomy" id="595434"/>
    <lineage>
        <taxon>Bacteria</taxon>
        <taxon>Pseudomonadati</taxon>
        <taxon>Planctomycetota</taxon>
        <taxon>Planctomycetia</taxon>
        <taxon>Pirellulales</taxon>
        <taxon>Pirellulaceae</taxon>
        <taxon>Rhodopirellula</taxon>
    </lineage>
</organism>
<dbReference type="GO" id="GO:0005829">
    <property type="term" value="C:cytosol"/>
    <property type="evidence" value="ECO:0007669"/>
    <property type="project" value="TreeGrafter"/>
</dbReference>
<keyword evidence="15" id="KW-1185">Reference proteome</keyword>
<evidence type="ECO:0000256" key="3">
    <source>
        <dbReference type="ARBA" id="ARBA00022490"/>
    </source>
</evidence>
<dbReference type="Pfam" id="PF01043">
    <property type="entry name" value="SecA_PP_bind"/>
    <property type="match status" value="1"/>
</dbReference>
<evidence type="ECO:0000259" key="12">
    <source>
        <dbReference type="PROSITE" id="PS51194"/>
    </source>
</evidence>
<dbReference type="PROSITE" id="PS51192">
    <property type="entry name" value="HELICASE_ATP_BIND_1"/>
    <property type="match status" value="1"/>
</dbReference>
<dbReference type="CDD" id="cd18803">
    <property type="entry name" value="SF2_C_secA"/>
    <property type="match status" value="1"/>
</dbReference>
<sequence length="656" mass="73369">MIPPRLPALSQWLGFAERRKQASCDEILPSAKTLACAISSLSDSELRWHANLLRDQQTGPHSACLSERSGNQDSQLTTHAMAFAVAAIQRQLGYTVYDVQLQAALVMSSGQIAEMQTGEGKTITGAVATIIHAMRHQQVHVATSNAYLARRDWELLAPVFDRLALSSGHSSADQSPREKRAAYQCDIVFATGYQFGFDYLRDQITLAAQPRKQLGQSIRESLRGQSDPQQLRCQTRHQVAIVDEIDSVLIDEAMTPLVLSQQRPQVRDNSLVSSPDNESSHQTSVFDAARACMQTLVPGTNFQVDSLQQTVQLTELGIQRAFEWLQTRRIKLSMPWPNYIQTALRAECLLTRDIDYVVRDGKVQIVDSSTGRIVPDRQWRSGLHQAVETKEHVPLSESRRTQARMSRQRYFARYETLCGMTGTASGHEREWKQSYALKVHAIPTRLPCKRRVEPTLYFADHTQKLARLADEVSEHHQIGQPILIGTRNILQTKQVSKALMQAGLNHHLLNGVQDETEAALIAAAGTSSAITVATNMAGRGTDISVDERALAAGGLHVIGLERNLSARIDRQLLGRAARQGQPGSGRFYVSADDELVQRHDPGLQSILSRLKSPIPNEAWDRRIQQLQTIAERENFRIRKQTAQQEEWLDELRQQVA</sequence>
<evidence type="ECO:0000256" key="2">
    <source>
        <dbReference type="ARBA" id="ARBA00022475"/>
    </source>
</evidence>
<feature type="domain" description="Helicase ATP-binding" evidence="11">
    <location>
        <begin position="102"/>
        <end position="281"/>
    </location>
</feature>
<comment type="catalytic activity">
    <reaction evidence="10">
        <text>ATP + H2O + cellular proteinSide 1 = ADP + phosphate + cellular proteinSide 2.</text>
        <dbReference type="EC" id="7.4.2.8"/>
    </reaction>
</comment>
<dbReference type="SMART" id="SM00957">
    <property type="entry name" value="SecA_DEAD"/>
    <property type="match status" value="1"/>
</dbReference>
<dbReference type="FunFam" id="3.40.50.300:FF:000429">
    <property type="entry name" value="Preprotein translocase subunit SecA"/>
    <property type="match status" value="1"/>
</dbReference>
<keyword evidence="4 10" id="KW-0547">Nucleotide-binding</keyword>
<comment type="similarity">
    <text evidence="10">Belongs to the SecA family.</text>
</comment>
<dbReference type="PROSITE" id="PS51194">
    <property type="entry name" value="HELICASE_CTER"/>
    <property type="match status" value="1"/>
</dbReference>
<evidence type="ECO:0000259" key="13">
    <source>
        <dbReference type="PROSITE" id="PS51196"/>
    </source>
</evidence>
<dbReference type="PANTHER" id="PTHR30612:SF0">
    <property type="entry name" value="CHLOROPLAST PROTEIN-TRANSPORTING ATPASE"/>
    <property type="match status" value="1"/>
</dbReference>
<dbReference type="GO" id="GO:0017038">
    <property type="term" value="P:protein import"/>
    <property type="evidence" value="ECO:0007669"/>
    <property type="project" value="InterPro"/>
</dbReference>
<comment type="function">
    <text evidence="10">Part of the Sec protein translocase complex. Interacts with the SecYEG preprotein conducting channel. Has a central role in coupling the hydrolysis of ATP to the transfer of proteins into and across the cell membrane, serving as an ATP-driven molecular motor driving the stepwise translocation of polypeptide chains across the membrane.</text>
</comment>
<dbReference type="Gene3D" id="3.40.50.300">
    <property type="entry name" value="P-loop containing nucleotide triphosphate hydrolases"/>
    <property type="match status" value="2"/>
</dbReference>
<keyword evidence="6 10" id="KW-0653">Protein transport</keyword>
<dbReference type="InterPro" id="IPR000185">
    <property type="entry name" value="SecA"/>
</dbReference>
<evidence type="ECO:0000313" key="15">
    <source>
        <dbReference type="Proteomes" id="UP000036367"/>
    </source>
</evidence>
<dbReference type="InterPro" id="IPR011115">
    <property type="entry name" value="SecA_DEAD"/>
</dbReference>
<dbReference type="EMBL" id="LECT01000017">
    <property type="protein sequence ID" value="KLU05637.1"/>
    <property type="molecule type" value="Genomic_DNA"/>
</dbReference>
<dbReference type="InterPro" id="IPR014001">
    <property type="entry name" value="Helicase_ATP-bd"/>
</dbReference>
<feature type="binding site" evidence="10">
    <location>
        <position position="542"/>
    </location>
    <ligand>
        <name>ATP</name>
        <dbReference type="ChEBI" id="CHEBI:30616"/>
    </ligand>
</feature>
<evidence type="ECO:0000256" key="9">
    <source>
        <dbReference type="ARBA" id="ARBA00023136"/>
    </source>
</evidence>
<dbReference type="GO" id="GO:0008564">
    <property type="term" value="F:protein-exporting ATPase activity"/>
    <property type="evidence" value="ECO:0007669"/>
    <property type="project" value="UniProtKB-EC"/>
</dbReference>
<keyword evidence="8 10" id="KW-0811">Translocation</keyword>
<dbReference type="GO" id="GO:0004386">
    <property type="term" value="F:helicase activity"/>
    <property type="evidence" value="ECO:0007669"/>
    <property type="project" value="UniProtKB-KW"/>
</dbReference>
<dbReference type="PATRIC" id="fig|595434.4.peg.2167"/>
<evidence type="ECO:0000259" key="11">
    <source>
        <dbReference type="PROSITE" id="PS51192"/>
    </source>
</evidence>
<keyword evidence="1 10" id="KW-0813">Transport</keyword>
<dbReference type="GO" id="GO:0043952">
    <property type="term" value="P:protein transport by the Sec complex"/>
    <property type="evidence" value="ECO:0007669"/>
    <property type="project" value="TreeGrafter"/>
</dbReference>
<evidence type="ECO:0000256" key="8">
    <source>
        <dbReference type="ARBA" id="ARBA00023010"/>
    </source>
</evidence>
<dbReference type="CDD" id="cd17928">
    <property type="entry name" value="DEXDc_SecA"/>
    <property type="match status" value="1"/>
</dbReference>
<proteinExistence type="inferred from homology"/>
<dbReference type="InterPro" id="IPR014018">
    <property type="entry name" value="SecA_motor_DEAD"/>
</dbReference>